<dbReference type="KEGG" id="cme:CYME_CME115C"/>
<evidence type="ECO:0000313" key="2">
    <source>
        <dbReference type="EMBL" id="BAM79335.1"/>
    </source>
</evidence>
<dbReference type="Gramene" id="CME115CT">
    <property type="protein sequence ID" value="CME115CT"/>
    <property type="gene ID" value="CME115C"/>
</dbReference>
<organism evidence="2 3">
    <name type="scientific">Cyanidioschyzon merolae (strain NIES-3377 / 10D)</name>
    <name type="common">Unicellular red alga</name>
    <dbReference type="NCBI Taxonomy" id="280699"/>
    <lineage>
        <taxon>Eukaryota</taxon>
        <taxon>Rhodophyta</taxon>
        <taxon>Bangiophyceae</taxon>
        <taxon>Cyanidiales</taxon>
        <taxon>Cyanidiaceae</taxon>
        <taxon>Cyanidioschyzon</taxon>
    </lineage>
</organism>
<dbReference type="Proteomes" id="UP000007014">
    <property type="component" value="Chromosome 5"/>
</dbReference>
<accession>M1V4G2</accession>
<name>M1V4G2_CYAM1</name>
<dbReference type="GeneID" id="16992883"/>
<keyword evidence="3" id="KW-1185">Reference proteome</keyword>
<feature type="chain" id="PRO_5004018235" evidence="1">
    <location>
        <begin position="23"/>
        <end position="126"/>
    </location>
</feature>
<reference evidence="2 3" key="2">
    <citation type="journal article" date="2007" name="BMC Biol.">
        <title>A 100%-complete sequence reveals unusually simple genomic features in the hot-spring red alga Cyanidioschyzon merolae.</title>
        <authorList>
            <person name="Nozaki H."/>
            <person name="Takano H."/>
            <person name="Misumi O."/>
            <person name="Terasawa K."/>
            <person name="Matsuzaki M."/>
            <person name="Maruyama S."/>
            <person name="Nishida K."/>
            <person name="Yagisawa F."/>
            <person name="Yoshida Y."/>
            <person name="Fujiwara T."/>
            <person name="Takio S."/>
            <person name="Tamura K."/>
            <person name="Chung S.J."/>
            <person name="Nakamura S."/>
            <person name="Kuroiwa H."/>
            <person name="Tanaka K."/>
            <person name="Sato N."/>
            <person name="Kuroiwa T."/>
        </authorList>
    </citation>
    <scope>NUCLEOTIDE SEQUENCE [LARGE SCALE GENOMIC DNA]</scope>
    <source>
        <strain evidence="2 3">10D</strain>
    </source>
</reference>
<dbReference type="AlphaFoldDB" id="M1V4G2"/>
<evidence type="ECO:0000256" key="1">
    <source>
        <dbReference type="SAM" id="SignalP"/>
    </source>
</evidence>
<reference evidence="2 3" key="1">
    <citation type="journal article" date="2004" name="Nature">
        <title>Genome sequence of the ultrasmall unicellular red alga Cyanidioschyzon merolae 10D.</title>
        <authorList>
            <person name="Matsuzaki M."/>
            <person name="Misumi O."/>
            <person name="Shin-i T."/>
            <person name="Maruyama S."/>
            <person name="Takahara M."/>
            <person name="Miyagishima S."/>
            <person name="Mori T."/>
            <person name="Nishida K."/>
            <person name="Yagisawa F."/>
            <person name="Nishida K."/>
            <person name="Yoshida Y."/>
            <person name="Nishimura Y."/>
            <person name="Nakao S."/>
            <person name="Kobayashi T."/>
            <person name="Momoyama Y."/>
            <person name="Higashiyama T."/>
            <person name="Minoda A."/>
            <person name="Sano M."/>
            <person name="Nomoto H."/>
            <person name="Oishi K."/>
            <person name="Hayashi H."/>
            <person name="Ohta F."/>
            <person name="Nishizaka S."/>
            <person name="Haga S."/>
            <person name="Miura S."/>
            <person name="Morishita T."/>
            <person name="Kabeya Y."/>
            <person name="Terasawa K."/>
            <person name="Suzuki Y."/>
            <person name="Ishii Y."/>
            <person name="Asakawa S."/>
            <person name="Takano H."/>
            <person name="Ohta N."/>
            <person name="Kuroiwa H."/>
            <person name="Tanaka K."/>
            <person name="Shimizu N."/>
            <person name="Sugano S."/>
            <person name="Sato N."/>
            <person name="Nozaki H."/>
            <person name="Ogasawara N."/>
            <person name="Kohara Y."/>
            <person name="Kuroiwa T."/>
        </authorList>
    </citation>
    <scope>NUCLEOTIDE SEQUENCE [LARGE SCALE GENOMIC DNA]</scope>
    <source>
        <strain evidence="2 3">10D</strain>
    </source>
</reference>
<dbReference type="EMBL" id="AP006487">
    <property type="protein sequence ID" value="BAM79335.1"/>
    <property type="molecule type" value="Genomic_DNA"/>
</dbReference>
<sequence>MTLSVRVRGILTLMSFTSITACKEFPNREFNAAIQIRRCALLKTTIDQLTGYFLWGSLSYLRRAWINWNDSSQSVKKQPGRPLWVRVRVRIDALDSPEAFFVLLTWRPRPGMLRSCAIFVVLTNRC</sequence>
<gene>
    <name evidence="2" type="ORF">CYME_CME115C</name>
</gene>
<evidence type="ECO:0000313" key="3">
    <source>
        <dbReference type="Proteomes" id="UP000007014"/>
    </source>
</evidence>
<dbReference type="RefSeq" id="XP_005535621.1">
    <property type="nucleotide sequence ID" value="XM_005535564.1"/>
</dbReference>
<feature type="signal peptide" evidence="1">
    <location>
        <begin position="1"/>
        <end position="22"/>
    </location>
</feature>
<keyword evidence="1" id="KW-0732">Signal</keyword>
<protein>
    <submittedName>
        <fullName evidence="2">Uncharacterized protein</fullName>
    </submittedName>
</protein>
<proteinExistence type="predicted"/>
<dbReference type="HOGENOM" id="CLU_1984751_0_0_1"/>
<dbReference type="PROSITE" id="PS51257">
    <property type="entry name" value="PROKAR_LIPOPROTEIN"/>
    <property type="match status" value="1"/>
</dbReference>